<reference evidence="5" key="1">
    <citation type="submission" date="2020-05" db="EMBL/GenBank/DDBJ databases">
        <authorList>
            <person name="Chiriac C."/>
            <person name="Salcher M."/>
            <person name="Ghai R."/>
            <person name="Kavagutti S V."/>
        </authorList>
    </citation>
    <scope>NUCLEOTIDE SEQUENCE</scope>
</reference>
<evidence type="ECO:0000256" key="3">
    <source>
        <dbReference type="ARBA" id="ARBA00023125"/>
    </source>
</evidence>
<dbReference type="CDD" id="cd09859">
    <property type="entry name" value="PIN_53EXO"/>
    <property type="match status" value="1"/>
</dbReference>
<dbReference type="CDD" id="cd09898">
    <property type="entry name" value="H3TH_53EXO"/>
    <property type="match status" value="1"/>
</dbReference>
<keyword evidence="1" id="KW-0540">Nuclease</keyword>
<dbReference type="InterPro" id="IPR020045">
    <property type="entry name" value="DNA_polI_H3TH"/>
</dbReference>
<dbReference type="InterPro" id="IPR002421">
    <property type="entry name" value="5-3_exonuclease"/>
</dbReference>
<evidence type="ECO:0000313" key="5">
    <source>
        <dbReference type="EMBL" id="CAB4915697.1"/>
    </source>
</evidence>
<keyword evidence="2" id="KW-0378">Hydrolase</keyword>
<dbReference type="GO" id="GO:0003677">
    <property type="term" value="F:DNA binding"/>
    <property type="evidence" value="ECO:0007669"/>
    <property type="project" value="UniProtKB-KW"/>
</dbReference>
<dbReference type="PANTHER" id="PTHR42646">
    <property type="entry name" value="FLAP ENDONUCLEASE XNI"/>
    <property type="match status" value="1"/>
</dbReference>
<accession>A0A6J7H3Y0</accession>
<organism evidence="5">
    <name type="scientific">freshwater metagenome</name>
    <dbReference type="NCBI Taxonomy" id="449393"/>
    <lineage>
        <taxon>unclassified sequences</taxon>
        <taxon>metagenomes</taxon>
        <taxon>ecological metagenomes</taxon>
    </lineage>
</organism>
<dbReference type="SMART" id="SM00279">
    <property type="entry name" value="HhH2"/>
    <property type="match status" value="1"/>
</dbReference>
<dbReference type="SUPFAM" id="SSF47807">
    <property type="entry name" value="5' to 3' exonuclease, C-terminal subdomain"/>
    <property type="match status" value="1"/>
</dbReference>
<dbReference type="InterPro" id="IPR036279">
    <property type="entry name" value="5-3_exonuclease_C_sf"/>
</dbReference>
<keyword evidence="3" id="KW-0238">DNA-binding</keyword>
<dbReference type="Gene3D" id="1.10.150.20">
    <property type="entry name" value="5' to 3' exonuclease, C-terminal subdomain"/>
    <property type="match status" value="1"/>
</dbReference>
<dbReference type="Pfam" id="PF02739">
    <property type="entry name" value="5_3_exonuc_N"/>
    <property type="match status" value="1"/>
</dbReference>
<sequence length="292" mass="30146">MIYADAVPAPLLAVDAPSILYRAFFALPKSITGADGAPVNALLGTANMVLQAVTDHAPRAVAICFGAEAAAYRVALYPGYHAARPPMPDELAAQWELAPGLLAAFGWTVLDGSADALEADDLLGGLAQAELRAGGSALLLTGDRDLFQCAAERVAVLYPVKGGVERIGPDEVRARHGVAPERIPDLIALRGDPSDGLPGAKGIGAKGAADLLRRFGDLEGVLAAAQDDSTTLTPRTRAALLADPDMLRAFLEIATLRAPDLAPPPDGALDRARGAAAAERLGMARLAGRLRG</sequence>
<dbReference type="InterPro" id="IPR008918">
    <property type="entry name" value="HhH2"/>
</dbReference>
<dbReference type="PANTHER" id="PTHR42646:SF2">
    <property type="entry name" value="5'-3' EXONUCLEASE FAMILY PROTEIN"/>
    <property type="match status" value="1"/>
</dbReference>
<dbReference type="InterPro" id="IPR038969">
    <property type="entry name" value="FEN"/>
</dbReference>
<proteinExistence type="predicted"/>
<dbReference type="SMART" id="SM00475">
    <property type="entry name" value="53EXOc"/>
    <property type="match status" value="1"/>
</dbReference>
<dbReference type="GO" id="GO:0008409">
    <property type="term" value="F:5'-3' exonuclease activity"/>
    <property type="evidence" value="ECO:0007669"/>
    <property type="project" value="InterPro"/>
</dbReference>
<gene>
    <name evidence="5" type="ORF">UFOPK3674_00223</name>
</gene>
<dbReference type="Pfam" id="PF01367">
    <property type="entry name" value="5_3_exonuc"/>
    <property type="match status" value="1"/>
</dbReference>
<name>A0A6J7H3Y0_9ZZZZ</name>
<dbReference type="GO" id="GO:0017108">
    <property type="term" value="F:5'-flap endonuclease activity"/>
    <property type="evidence" value="ECO:0007669"/>
    <property type="project" value="InterPro"/>
</dbReference>
<dbReference type="AlphaFoldDB" id="A0A6J7H3Y0"/>
<dbReference type="InterPro" id="IPR029060">
    <property type="entry name" value="PIN-like_dom_sf"/>
</dbReference>
<dbReference type="InterPro" id="IPR020046">
    <property type="entry name" value="5-3_exonucl_a-hlix_arch_N"/>
</dbReference>
<dbReference type="SUPFAM" id="SSF88723">
    <property type="entry name" value="PIN domain-like"/>
    <property type="match status" value="1"/>
</dbReference>
<dbReference type="GO" id="GO:0033567">
    <property type="term" value="P:DNA replication, Okazaki fragment processing"/>
    <property type="evidence" value="ECO:0007669"/>
    <property type="project" value="InterPro"/>
</dbReference>
<evidence type="ECO:0000259" key="4">
    <source>
        <dbReference type="SMART" id="SM00475"/>
    </source>
</evidence>
<feature type="domain" description="5'-3' exonuclease" evidence="4">
    <location>
        <begin position="9"/>
        <end position="274"/>
    </location>
</feature>
<dbReference type="Gene3D" id="3.40.50.1010">
    <property type="entry name" value="5'-nuclease"/>
    <property type="match status" value="1"/>
</dbReference>
<evidence type="ECO:0000256" key="2">
    <source>
        <dbReference type="ARBA" id="ARBA00022801"/>
    </source>
</evidence>
<dbReference type="EMBL" id="CAFBMX010000001">
    <property type="protein sequence ID" value="CAB4915697.1"/>
    <property type="molecule type" value="Genomic_DNA"/>
</dbReference>
<evidence type="ECO:0000256" key="1">
    <source>
        <dbReference type="ARBA" id="ARBA00022722"/>
    </source>
</evidence>
<protein>
    <submittedName>
        <fullName evidence="5">Unannotated protein</fullName>
    </submittedName>
</protein>